<name>A0A8J3N3J0_9CHLR</name>
<keyword evidence="1" id="KW-0479">Metal-binding</keyword>
<dbReference type="SUPFAM" id="SSF54593">
    <property type="entry name" value="Glyoxalase/Bleomycin resistance protein/Dihydroxybiphenyl dioxygenase"/>
    <property type="match status" value="1"/>
</dbReference>
<dbReference type="PANTHER" id="PTHR43048">
    <property type="entry name" value="METHYLMALONYL-COA EPIMERASE"/>
    <property type="match status" value="1"/>
</dbReference>
<evidence type="ECO:0000313" key="4">
    <source>
        <dbReference type="Proteomes" id="UP000597444"/>
    </source>
</evidence>
<sequence length="131" mass="14559">MKFINVRLMVDHFAESIHFWQDLMGFQLKYRDEGMGYAYFETGSAGVELVSRTGSLAASEEIVPVDGQTIMVFQVDDINATYADLVQRGAVSVSKPQDYPAIQIRTARINDPEGNLIEIYCPLTTSDSSNA</sequence>
<proteinExistence type="predicted"/>
<dbReference type="EMBL" id="BNJK01000001">
    <property type="protein sequence ID" value="GHO97194.1"/>
    <property type="molecule type" value="Genomic_DNA"/>
</dbReference>
<dbReference type="RefSeq" id="WP_220207772.1">
    <property type="nucleotide sequence ID" value="NZ_BNJK01000001.1"/>
</dbReference>
<dbReference type="Pfam" id="PF00903">
    <property type="entry name" value="Glyoxalase"/>
    <property type="match status" value="1"/>
</dbReference>
<feature type="domain" description="VOC" evidence="2">
    <location>
        <begin position="2"/>
        <end position="122"/>
    </location>
</feature>
<dbReference type="Gene3D" id="3.10.180.10">
    <property type="entry name" value="2,3-Dihydroxybiphenyl 1,2-Dioxygenase, domain 1"/>
    <property type="match status" value="1"/>
</dbReference>
<evidence type="ECO:0000259" key="2">
    <source>
        <dbReference type="PROSITE" id="PS51819"/>
    </source>
</evidence>
<dbReference type="PANTHER" id="PTHR43048:SF4">
    <property type="entry name" value="RING-CLEAVING DIOXYGENASE-RELATED"/>
    <property type="match status" value="1"/>
</dbReference>
<dbReference type="InterPro" id="IPR051785">
    <property type="entry name" value="MMCE/EMCE_epimerase"/>
</dbReference>
<reference evidence="3" key="1">
    <citation type="submission" date="2020-10" db="EMBL/GenBank/DDBJ databases">
        <title>Taxonomic study of unclassified bacteria belonging to the class Ktedonobacteria.</title>
        <authorList>
            <person name="Yabe S."/>
            <person name="Wang C.M."/>
            <person name="Zheng Y."/>
            <person name="Sakai Y."/>
            <person name="Cavaletti L."/>
            <person name="Monciardini P."/>
            <person name="Donadio S."/>
        </authorList>
    </citation>
    <scope>NUCLEOTIDE SEQUENCE</scope>
    <source>
        <strain evidence="3">ID150040</strain>
    </source>
</reference>
<comment type="caution">
    <text evidence="3">The sequence shown here is derived from an EMBL/GenBank/DDBJ whole genome shotgun (WGS) entry which is preliminary data.</text>
</comment>
<dbReference type="AlphaFoldDB" id="A0A8J3N3J0"/>
<dbReference type="PROSITE" id="PS51819">
    <property type="entry name" value="VOC"/>
    <property type="match status" value="1"/>
</dbReference>
<dbReference type="GO" id="GO:0046872">
    <property type="term" value="F:metal ion binding"/>
    <property type="evidence" value="ECO:0007669"/>
    <property type="project" value="UniProtKB-KW"/>
</dbReference>
<dbReference type="InterPro" id="IPR004360">
    <property type="entry name" value="Glyas_Fos-R_dOase_dom"/>
</dbReference>
<gene>
    <name evidence="3" type="ORF">KSF_072420</name>
</gene>
<dbReference type="GO" id="GO:0004493">
    <property type="term" value="F:methylmalonyl-CoA epimerase activity"/>
    <property type="evidence" value="ECO:0007669"/>
    <property type="project" value="TreeGrafter"/>
</dbReference>
<dbReference type="GO" id="GO:0046491">
    <property type="term" value="P:L-methylmalonyl-CoA metabolic process"/>
    <property type="evidence" value="ECO:0007669"/>
    <property type="project" value="TreeGrafter"/>
</dbReference>
<keyword evidence="4" id="KW-1185">Reference proteome</keyword>
<organism evidence="3 4">
    <name type="scientific">Reticulibacter mediterranei</name>
    <dbReference type="NCBI Taxonomy" id="2778369"/>
    <lineage>
        <taxon>Bacteria</taxon>
        <taxon>Bacillati</taxon>
        <taxon>Chloroflexota</taxon>
        <taxon>Ktedonobacteria</taxon>
        <taxon>Ktedonobacterales</taxon>
        <taxon>Reticulibacteraceae</taxon>
        <taxon>Reticulibacter</taxon>
    </lineage>
</organism>
<accession>A0A8J3N3J0</accession>
<protein>
    <recommendedName>
        <fullName evidence="2">VOC domain-containing protein</fullName>
    </recommendedName>
</protein>
<evidence type="ECO:0000313" key="3">
    <source>
        <dbReference type="EMBL" id="GHO97194.1"/>
    </source>
</evidence>
<dbReference type="Proteomes" id="UP000597444">
    <property type="component" value="Unassembled WGS sequence"/>
</dbReference>
<dbReference type="InterPro" id="IPR037523">
    <property type="entry name" value="VOC_core"/>
</dbReference>
<dbReference type="InterPro" id="IPR029068">
    <property type="entry name" value="Glyas_Bleomycin-R_OHBP_Dase"/>
</dbReference>
<evidence type="ECO:0000256" key="1">
    <source>
        <dbReference type="ARBA" id="ARBA00022723"/>
    </source>
</evidence>